<keyword evidence="10" id="KW-0175">Coiled coil</keyword>
<feature type="compositionally biased region" description="Polar residues" evidence="11">
    <location>
        <begin position="233"/>
        <end position="247"/>
    </location>
</feature>
<dbReference type="Pfam" id="PF02183">
    <property type="entry name" value="HALZ"/>
    <property type="match status" value="1"/>
</dbReference>
<evidence type="ECO:0000256" key="10">
    <source>
        <dbReference type="SAM" id="Coils"/>
    </source>
</evidence>
<evidence type="ECO:0000256" key="3">
    <source>
        <dbReference type="ARBA" id="ARBA00023015"/>
    </source>
</evidence>
<dbReference type="Gene3D" id="1.10.10.60">
    <property type="entry name" value="Homeodomain-like"/>
    <property type="match status" value="3"/>
</dbReference>
<dbReference type="Proteomes" id="UP001497522">
    <property type="component" value="Chromosome 14"/>
</dbReference>
<evidence type="ECO:0000256" key="11">
    <source>
        <dbReference type="SAM" id="MobiDB-lite"/>
    </source>
</evidence>
<organism evidence="15 16">
    <name type="scientific">Sphagnum jensenii</name>
    <dbReference type="NCBI Taxonomy" id="128206"/>
    <lineage>
        <taxon>Eukaryota</taxon>
        <taxon>Viridiplantae</taxon>
        <taxon>Streptophyta</taxon>
        <taxon>Embryophyta</taxon>
        <taxon>Bryophyta</taxon>
        <taxon>Sphagnophytina</taxon>
        <taxon>Sphagnopsida</taxon>
        <taxon>Sphagnales</taxon>
        <taxon>Sphagnaceae</taxon>
        <taxon>Sphagnum</taxon>
    </lineage>
</organism>
<dbReference type="EMBL" id="OZ023715">
    <property type="protein sequence ID" value="CAK9864177.1"/>
    <property type="molecule type" value="Genomic_DNA"/>
</dbReference>
<feature type="coiled-coil region" evidence="10">
    <location>
        <begin position="344"/>
        <end position="385"/>
    </location>
</feature>
<gene>
    <name evidence="15" type="ORF">CSSPJE1EN2_LOCUS7172</name>
</gene>
<dbReference type="PROSITE" id="PS50090">
    <property type="entry name" value="MYB_LIKE"/>
    <property type="match status" value="2"/>
</dbReference>
<evidence type="ECO:0000259" key="12">
    <source>
        <dbReference type="PROSITE" id="PS50071"/>
    </source>
</evidence>
<dbReference type="SMART" id="SM00389">
    <property type="entry name" value="HOX"/>
    <property type="match status" value="1"/>
</dbReference>
<feature type="domain" description="HTH myb-type" evidence="14">
    <location>
        <begin position="62"/>
        <end position="116"/>
    </location>
</feature>
<evidence type="ECO:0000259" key="13">
    <source>
        <dbReference type="PROSITE" id="PS50090"/>
    </source>
</evidence>
<dbReference type="InterPro" id="IPR009057">
    <property type="entry name" value="Homeodomain-like_sf"/>
</dbReference>
<evidence type="ECO:0000256" key="5">
    <source>
        <dbReference type="ARBA" id="ARBA00023155"/>
    </source>
</evidence>
<dbReference type="Pfam" id="PF00046">
    <property type="entry name" value="Homeodomain"/>
    <property type="match status" value="1"/>
</dbReference>
<feature type="compositionally biased region" description="Polar residues" evidence="11">
    <location>
        <begin position="479"/>
        <end position="489"/>
    </location>
</feature>
<dbReference type="InterPro" id="IPR017930">
    <property type="entry name" value="Myb_dom"/>
</dbReference>
<evidence type="ECO:0000256" key="4">
    <source>
        <dbReference type="ARBA" id="ARBA00023125"/>
    </source>
</evidence>
<keyword evidence="5 8" id="KW-0371">Homeobox</keyword>
<dbReference type="InterPro" id="IPR001356">
    <property type="entry name" value="HD"/>
</dbReference>
<feature type="region of interest" description="Disordered" evidence="11">
    <location>
        <begin position="212"/>
        <end position="247"/>
    </location>
</feature>
<dbReference type="SUPFAM" id="SSF46689">
    <property type="entry name" value="Homeodomain-like"/>
    <property type="match status" value="2"/>
</dbReference>
<accession>A0ABP1ANP6</accession>
<dbReference type="InterPro" id="IPR000047">
    <property type="entry name" value="HTH_motif"/>
</dbReference>
<comment type="subcellular location">
    <subcellularLocation>
        <location evidence="1 8 9">Nucleus</location>
    </subcellularLocation>
</comment>
<keyword evidence="6" id="KW-0804">Transcription</keyword>
<evidence type="ECO:0008006" key="17">
    <source>
        <dbReference type="Google" id="ProtNLM"/>
    </source>
</evidence>
<feature type="domain" description="Homeobox" evidence="12">
    <location>
        <begin position="285"/>
        <end position="345"/>
    </location>
</feature>
<evidence type="ECO:0000259" key="14">
    <source>
        <dbReference type="PROSITE" id="PS51294"/>
    </source>
</evidence>
<dbReference type="InterPro" id="IPR003106">
    <property type="entry name" value="Leu_zip_homeo"/>
</dbReference>
<keyword evidence="4 8" id="KW-0238">DNA-binding</keyword>
<dbReference type="PROSITE" id="PS51294">
    <property type="entry name" value="HTH_MYB"/>
    <property type="match status" value="2"/>
</dbReference>
<feature type="domain" description="Myb-like" evidence="13">
    <location>
        <begin position="62"/>
        <end position="112"/>
    </location>
</feature>
<dbReference type="PROSITE" id="PS50071">
    <property type="entry name" value="HOMEOBOX_2"/>
    <property type="match status" value="1"/>
</dbReference>
<evidence type="ECO:0000256" key="8">
    <source>
        <dbReference type="PROSITE-ProRule" id="PRU00108"/>
    </source>
</evidence>
<dbReference type="InterPro" id="IPR001005">
    <property type="entry name" value="SANT/Myb"/>
</dbReference>
<sequence>MGRHSCCHKQKLKKGLWSPDEDEKLVRHITKHGHGCWSAVPKQAGLQRCGKSCRLRWINYLRPDLKRGVFSSSEENLIIDLHAVLGNRWSQIATHLPGRTDNEIKNFWNSCIKKKLRQVGIDPKTHKHFVSAAAATELQAHEHYHARGPAATASHHMMMQLHPPPPFIAASTNSLDSAARLPSTVAPAAQQQQFDSCSNFLQWPNFLDKLNNSSSTTSHHHHHHHAIPAAVTHEQQPSSNQMQENGDQNIRGAESSFYPASAYEAAASVIDEAGDDFYGGGDECAQNVEKKRRLTFDQVRSLERNFGLENKLEPERKLQLAKELGLQPRQVAVWFQNRRARCKTKQLERDYEVLILDYNRLKSELQAVIEEKKELKAKMQWLTGKAQPEEEYSGCEAAAAAAADEDVSCKVVQQQGSTIQAWPHPAPGSNNPAALVKPEKLQLEFCNSTRDVNQLLPRSSTFVMADQAPPPRRRKDGSPISSASCTSSEILDADSPRTIDSGLNSSSLQTQLEDQCKPVAYPALQIIRSADTLLDQSANAVMDLTESNDVYGRVFSPQPYINPRSINNLRDDHAAAAAAAATMSPSCCFQDQDSSSTYLSATQVEEHGALSWWDWPFANI</sequence>
<dbReference type="InterPro" id="IPR017970">
    <property type="entry name" value="Homeobox_CS"/>
</dbReference>
<evidence type="ECO:0000256" key="9">
    <source>
        <dbReference type="RuleBase" id="RU000682"/>
    </source>
</evidence>
<proteinExistence type="predicted"/>
<keyword evidence="3" id="KW-0805">Transcription regulation</keyword>
<evidence type="ECO:0000256" key="7">
    <source>
        <dbReference type="ARBA" id="ARBA00023242"/>
    </source>
</evidence>
<feature type="domain" description="HTH myb-type" evidence="14">
    <location>
        <begin position="9"/>
        <end position="61"/>
    </location>
</feature>
<evidence type="ECO:0000256" key="6">
    <source>
        <dbReference type="ARBA" id="ARBA00023163"/>
    </source>
</evidence>
<keyword evidence="7 8" id="KW-0539">Nucleus</keyword>
<dbReference type="Pfam" id="PF00249">
    <property type="entry name" value="Myb_DNA-binding"/>
    <property type="match status" value="2"/>
</dbReference>
<feature type="DNA-binding region" description="Homeobox" evidence="8">
    <location>
        <begin position="287"/>
        <end position="346"/>
    </location>
</feature>
<dbReference type="CDD" id="cd00167">
    <property type="entry name" value="SANT"/>
    <property type="match status" value="2"/>
</dbReference>
<dbReference type="PANTHER" id="PTHR47997:SF83">
    <property type="match status" value="1"/>
</dbReference>
<feature type="region of interest" description="Disordered" evidence="11">
    <location>
        <begin position="457"/>
        <end position="504"/>
    </location>
</feature>
<reference evidence="15" key="1">
    <citation type="submission" date="2024-03" db="EMBL/GenBank/DDBJ databases">
        <authorList>
            <consortium name="ELIXIR-Norway"/>
            <consortium name="Elixir Norway"/>
        </authorList>
    </citation>
    <scope>NUCLEOTIDE SEQUENCE</scope>
</reference>
<keyword evidence="16" id="KW-1185">Reference proteome</keyword>
<evidence type="ECO:0000256" key="1">
    <source>
        <dbReference type="ARBA" id="ARBA00004123"/>
    </source>
</evidence>
<name>A0ABP1ANP6_9BRYO</name>
<dbReference type="CDD" id="cd00086">
    <property type="entry name" value="homeodomain"/>
    <property type="match status" value="1"/>
</dbReference>
<evidence type="ECO:0000313" key="15">
    <source>
        <dbReference type="EMBL" id="CAK9864177.1"/>
    </source>
</evidence>
<keyword evidence="2" id="KW-0677">Repeat</keyword>
<dbReference type="SMART" id="SM00717">
    <property type="entry name" value="SANT"/>
    <property type="match status" value="2"/>
</dbReference>
<feature type="domain" description="Myb-like" evidence="13">
    <location>
        <begin position="9"/>
        <end position="61"/>
    </location>
</feature>
<evidence type="ECO:0000256" key="2">
    <source>
        <dbReference type="ARBA" id="ARBA00022737"/>
    </source>
</evidence>
<dbReference type="InterPro" id="IPR051953">
    <property type="entry name" value="Plant_SW-associated_TFs"/>
</dbReference>
<dbReference type="PROSITE" id="PS00027">
    <property type="entry name" value="HOMEOBOX_1"/>
    <property type="match status" value="1"/>
</dbReference>
<dbReference type="PANTHER" id="PTHR47997">
    <property type="entry name" value="MYB DOMAIN PROTEIN 55"/>
    <property type="match status" value="1"/>
</dbReference>
<protein>
    <recommendedName>
        <fullName evidence="17">Transcription factor</fullName>
    </recommendedName>
</protein>
<dbReference type="PRINTS" id="PR00031">
    <property type="entry name" value="HTHREPRESSR"/>
</dbReference>
<evidence type="ECO:0000313" key="16">
    <source>
        <dbReference type="Proteomes" id="UP001497522"/>
    </source>
</evidence>